<reference evidence="1" key="1">
    <citation type="submission" date="2024-05" db="EMBL/GenBank/DDBJ databases">
        <authorList>
            <person name="Liu Z."/>
        </authorList>
    </citation>
    <scope>NUCLEOTIDE SEQUENCE</scope>
    <source>
        <strain evidence="1">BS1807G30</strain>
    </source>
</reference>
<dbReference type="AlphaFoldDB" id="A0AAU7FLD9"/>
<organism evidence="1">
    <name type="scientific">Bacillus sp. BS1807G30</name>
    <dbReference type="NCBI Taxonomy" id="3153756"/>
    <lineage>
        <taxon>Bacteria</taxon>
        <taxon>Bacillati</taxon>
        <taxon>Bacillota</taxon>
        <taxon>Bacilli</taxon>
        <taxon>Bacillales</taxon>
        <taxon>Bacillaceae</taxon>
        <taxon>Bacillus</taxon>
    </lineage>
</organism>
<evidence type="ECO:0000313" key="1">
    <source>
        <dbReference type="EMBL" id="XBM04749.1"/>
    </source>
</evidence>
<gene>
    <name evidence="1" type="ORF">ABG082_03010</name>
</gene>
<protein>
    <submittedName>
        <fullName evidence="1">Uncharacterized protein</fullName>
    </submittedName>
</protein>
<dbReference type="RefSeq" id="WP_348936515.1">
    <property type="nucleotide sequence ID" value="NZ_CP157353.1"/>
</dbReference>
<proteinExistence type="predicted"/>
<accession>A0AAU7FLD9</accession>
<dbReference type="EMBL" id="CP157353">
    <property type="protein sequence ID" value="XBM04749.1"/>
    <property type="molecule type" value="Genomic_DNA"/>
</dbReference>
<sequence>MDQNVLQMDQDRSENEFTVLNISSKEIGALSKGVAEQILQTGDTDRIHQLMYVPIEKKEDLNWLIQCVGEALKNEVGDDVALEVADLLYFFVIPYYGKYMLKDRHLYEDIDHLLVRLASRAHSDIDTLIDIIREDLNENIQ</sequence>
<name>A0AAU7FLD9_9BACI</name>